<gene>
    <name evidence="1" type="ORF">GKIL_1315</name>
</gene>
<dbReference type="PATRIC" id="fig|1183438.3.peg.1294"/>
<dbReference type="RefSeq" id="WP_023172654.1">
    <property type="nucleotide sequence ID" value="NC_022600.1"/>
</dbReference>
<dbReference type="eggNOG" id="ENOG5032YTC">
    <property type="taxonomic scope" value="Bacteria"/>
</dbReference>
<keyword evidence="2" id="KW-1185">Reference proteome</keyword>
<name>U5QF55_GLOK1</name>
<evidence type="ECO:0000313" key="2">
    <source>
        <dbReference type="Proteomes" id="UP000017396"/>
    </source>
</evidence>
<proteinExistence type="predicted"/>
<accession>U5QF55</accession>
<reference evidence="1 2" key="1">
    <citation type="journal article" date="2013" name="PLoS ONE">
        <title>Cultivation and Complete Genome Sequencing of Gloeobacter kilaueensis sp. nov., from a Lava Cave in Kilauea Caldera, Hawai'i.</title>
        <authorList>
            <person name="Saw J.H."/>
            <person name="Schatz M."/>
            <person name="Brown M.V."/>
            <person name="Kunkel D.D."/>
            <person name="Foster J.S."/>
            <person name="Shick H."/>
            <person name="Christensen S."/>
            <person name="Hou S."/>
            <person name="Wan X."/>
            <person name="Donachie S.P."/>
        </authorList>
    </citation>
    <scope>NUCLEOTIDE SEQUENCE [LARGE SCALE GENOMIC DNA]</scope>
    <source>
        <strain evidence="2">JS</strain>
    </source>
</reference>
<dbReference type="KEGG" id="glj:GKIL_1315"/>
<dbReference type="OrthoDB" id="466434at2"/>
<dbReference type="AlphaFoldDB" id="U5QF55"/>
<dbReference type="HOGENOM" id="CLU_169520_0_0_3"/>
<organism evidence="1 2">
    <name type="scientific">Gloeobacter kilaueensis (strain ATCC BAA-2537 / CCAP 1431/1 / ULC 316 / JS1)</name>
    <dbReference type="NCBI Taxonomy" id="1183438"/>
    <lineage>
        <taxon>Bacteria</taxon>
        <taxon>Bacillati</taxon>
        <taxon>Cyanobacteriota</taxon>
        <taxon>Cyanophyceae</taxon>
        <taxon>Gloeobacterales</taxon>
        <taxon>Gloeobacteraceae</taxon>
        <taxon>Gloeobacter</taxon>
    </lineage>
</organism>
<evidence type="ECO:0000313" key="1">
    <source>
        <dbReference type="EMBL" id="AGY57561.1"/>
    </source>
</evidence>
<protein>
    <submittedName>
        <fullName evidence="1">Uncharacterized protein</fullName>
    </submittedName>
</protein>
<dbReference type="STRING" id="1183438.GKIL_1315"/>
<sequence length="83" mass="8954">MATEALKGSELIDCAKANADLGMQVACERCGYGRDEALFFSELKRACAAIGIELEDFDELVIDSRRGIVDEGVEIAPDSTARL</sequence>
<dbReference type="Proteomes" id="UP000017396">
    <property type="component" value="Chromosome"/>
</dbReference>
<dbReference type="EMBL" id="CP003587">
    <property type="protein sequence ID" value="AGY57561.1"/>
    <property type="molecule type" value="Genomic_DNA"/>
</dbReference>